<comment type="function">
    <text evidence="2">Catalyzes the Claisen rearrangement of chorismate to prephenate and the decarboxylation/dehydration of prephenate to phenylpyruvate.</text>
</comment>
<dbReference type="FunFam" id="3.40.190.10:FF:000044">
    <property type="entry name" value="Chorismate mutase/prephenate dehydratase"/>
    <property type="match status" value="1"/>
</dbReference>
<keyword evidence="12" id="KW-0584">Phenylalanine biosynthesis</keyword>
<dbReference type="Pfam" id="PF00800">
    <property type="entry name" value="PDT"/>
    <property type="match status" value="1"/>
</dbReference>
<sequence>MANDVLDALRKDINEIDAELLVLLAKRRRISHSVVEYKIAHNKPIRDEERELIVLEKLISYGKSLGLDGYYVNNVFQTIIEDSVLHQQAMLQQNLNPESLNETNRVAYLGGQGSYSQLACHKYFSRRPGQVIELGCDSFQKITQLVETGQADYGLLPIENTCSGSINEVYDLLQHAQVSIVGELTQSVEHCLIAQPGVELQDITKVFGHPQPFAQCSQFVQGLGDMQLSYCDSTSSAIQEALKTKNSAAIASAQAGKNAGLEVVKSAVANQPDNHSRFIVVARKAMQVSKQIPTKTTLIMATAQSAGALADALMIFKQQQINLVKLESRPVPGNPWEEVFYVDLEANLAQSNVKRALESLKEVTEYIRILGCYPSESMKAVKVNTPSSHAIEN</sequence>
<feature type="binding site" evidence="19">
    <location>
        <position position="27"/>
    </location>
    <ligand>
        <name>substrate</name>
    </ligand>
</feature>
<dbReference type="PANTHER" id="PTHR21022:SF19">
    <property type="entry name" value="PREPHENATE DEHYDRATASE-RELATED"/>
    <property type="match status" value="1"/>
</dbReference>
<comment type="pathway">
    <text evidence="5">Metabolic intermediate biosynthesis; prephenate biosynthesis; prephenate from chorismate: step 1/1.</text>
</comment>
<dbReference type="CDD" id="cd04905">
    <property type="entry name" value="ACT_CM-PDT"/>
    <property type="match status" value="1"/>
</dbReference>
<dbReference type="Gene3D" id="3.30.70.260">
    <property type="match status" value="1"/>
</dbReference>
<dbReference type="OrthoDB" id="9802281at2"/>
<evidence type="ECO:0000256" key="13">
    <source>
        <dbReference type="ARBA" id="ARBA00023235"/>
    </source>
</evidence>
<evidence type="ECO:0000313" key="24">
    <source>
        <dbReference type="Proteomes" id="UP000194841"/>
    </source>
</evidence>
<dbReference type="GO" id="GO:0004106">
    <property type="term" value="F:chorismate mutase activity"/>
    <property type="evidence" value="ECO:0007669"/>
    <property type="project" value="UniProtKB-EC"/>
</dbReference>
<dbReference type="EMBL" id="MWPV01000001">
    <property type="protein sequence ID" value="OUL59433.1"/>
    <property type="molecule type" value="Genomic_DNA"/>
</dbReference>
<reference evidence="23 24" key="1">
    <citation type="submission" date="2017-02" db="EMBL/GenBank/DDBJ databases">
        <title>Pseudoalteromonas ulvae TC14 Genome.</title>
        <authorList>
            <person name="Molmeret M."/>
        </authorList>
    </citation>
    <scope>NUCLEOTIDE SEQUENCE [LARGE SCALE GENOMIC DNA]</scope>
    <source>
        <strain evidence="23">TC14</strain>
    </source>
</reference>
<dbReference type="Pfam" id="PF01817">
    <property type="entry name" value="CM_2"/>
    <property type="match status" value="1"/>
</dbReference>
<dbReference type="PROSITE" id="PS51168">
    <property type="entry name" value="CHORISMATE_MUT_2"/>
    <property type="match status" value="1"/>
</dbReference>
<dbReference type="InterPro" id="IPR002701">
    <property type="entry name" value="CM_II_prokaryot"/>
</dbReference>
<evidence type="ECO:0000256" key="4">
    <source>
        <dbReference type="ARBA" id="ARBA00004741"/>
    </source>
</evidence>
<comment type="catalytic activity">
    <reaction evidence="18">
        <text>prephenate + H(+) = 3-phenylpyruvate + CO2 + H2O</text>
        <dbReference type="Rhea" id="RHEA:21648"/>
        <dbReference type="ChEBI" id="CHEBI:15377"/>
        <dbReference type="ChEBI" id="CHEBI:15378"/>
        <dbReference type="ChEBI" id="CHEBI:16526"/>
        <dbReference type="ChEBI" id="CHEBI:18005"/>
        <dbReference type="ChEBI" id="CHEBI:29934"/>
        <dbReference type="EC" id="4.2.1.51"/>
    </reaction>
</comment>
<feature type="domain" description="ACT" evidence="22">
    <location>
        <begin position="297"/>
        <end position="374"/>
    </location>
</feature>
<dbReference type="Gene3D" id="3.40.190.10">
    <property type="entry name" value="Periplasmic binding protein-like II"/>
    <property type="match status" value="2"/>
</dbReference>
<dbReference type="SUPFAM" id="SSF53850">
    <property type="entry name" value="Periplasmic binding protein-like II"/>
    <property type="match status" value="1"/>
</dbReference>
<keyword evidence="13" id="KW-0413">Isomerase</keyword>
<comment type="catalytic activity">
    <reaction evidence="1">
        <text>chorismate = prephenate</text>
        <dbReference type="Rhea" id="RHEA:13897"/>
        <dbReference type="ChEBI" id="CHEBI:29748"/>
        <dbReference type="ChEBI" id="CHEBI:29934"/>
        <dbReference type="EC" id="5.4.99.5"/>
    </reaction>
</comment>
<dbReference type="GO" id="GO:0046417">
    <property type="term" value="P:chorismate metabolic process"/>
    <property type="evidence" value="ECO:0007669"/>
    <property type="project" value="InterPro"/>
</dbReference>
<dbReference type="SUPFAM" id="SSF48600">
    <property type="entry name" value="Chorismate mutase II"/>
    <property type="match status" value="1"/>
</dbReference>
<evidence type="ECO:0000256" key="17">
    <source>
        <dbReference type="ARBA" id="ARBA00031520"/>
    </source>
</evidence>
<evidence type="ECO:0000259" key="21">
    <source>
        <dbReference type="PROSITE" id="PS51171"/>
    </source>
</evidence>
<accession>A0A244CUX5</accession>
<dbReference type="EC" id="5.4.99.5" evidence="6"/>
<gene>
    <name evidence="23" type="ORF">B1199_03955</name>
</gene>
<dbReference type="GO" id="GO:0004664">
    <property type="term" value="F:prephenate dehydratase activity"/>
    <property type="evidence" value="ECO:0007669"/>
    <property type="project" value="UniProtKB-EC"/>
</dbReference>
<feature type="domain" description="Chorismate mutase" evidence="20">
    <location>
        <begin position="1"/>
        <end position="91"/>
    </location>
</feature>
<evidence type="ECO:0000256" key="3">
    <source>
        <dbReference type="ARBA" id="ARBA00004496"/>
    </source>
</evidence>
<dbReference type="InterPro" id="IPR010952">
    <property type="entry name" value="CM_P_1"/>
</dbReference>
<evidence type="ECO:0000256" key="14">
    <source>
        <dbReference type="ARBA" id="ARBA00023239"/>
    </source>
</evidence>
<evidence type="ECO:0000256" key="12">
    <source>
        <dbReference type="ARBA" id="ARBA00023222"/>
    </source>
</evidence>
<evidence type="ECO:0000259" key="20">
    <source>
        <dbReference type="PROSITE" id="PS51168"/>
    </source>
</evidence>
<dbReference type="InterPro" id="IPR002912">
    <property type="entry name" value="ACT_dom"/>
</dbReference>
<evidence type="ECO:0000256" key="2">
    <source>
        <dbReference type="ARBA" id="ARBA00002364"/>
    </source>
</evidence>
<evidence type="ECO:0000256" key="9">
    <source>
        <dbReference type="ARBA" id="ARBA00022490"/>
    </source>
</evidence>
<evidence type="ECO:0000256" key="19">
    <source>
        <dbReference type="PIRSR" id="PIRSR001500-1"/>
    </source>
</evidence>
<feature type="binding site" evidence="19">
    <location>
        <position position="87"/>
    </location>
    <ligand>
        <name>substrate</name>
    </ligand>
</feature>
<evidence type="ECO:0000256" key="6">
    <source>
        <dbReference type="ARBA" id="ARBA00012404"/>
    </source>
</evidence>
<dbReference type="InterPro" id="IPR036979">
    <property type="entry name" value="CM_dom_sf"/>
</dbReference>
<dbReference type="InterPro" id="IPR008242">
    <property type="entry name" value="Chor_mutase/pphenate_deHydtase"/>
</dbReference>
<dbReference type="InterPro" id="IPR045865">
    <property type="entry name" value="ACT-like_dom_sf"/>
</dbReference>
<dbReference type="PIRSF" id="PIRSF001500">
    <property type="entry name" value="Chor_mut_pdt_Ppr"/>
    <property type="match status" value="1"/>
</dbReference>
<dbReference type="SUPFAM" id="SSF55021">
    <property type="entry name" value="ACT-like"/>
    <property type="match status" value="1"/>
</dbReference>
<evidence type="ECO:0000256" key="18">
    <source>
        <dbReference type="ARBA" id="ARBA00047848"/>
    </source>
</evidence>
<dbReference type="Proteomes" id="UP000194841">
    <property type="component" value="Unassembled WGS sequence"/>
</dbReference>
<evidence type="ECO:0000256" key="16">
    <source>
        <dbReference type="ARBA" id="ARBA00031175"/>
    </source>
</evidence>
<evidence type="ECO:0000256" key="7">
    <source>
        <dbReference type="ARBA" id="ARBA00013147"/>
    </source>
</evidence>
<evidence type="ECO:0000256" key="5">
    <source>
        <dbReference type="ARBA" id="ARBA00004817"/>
    </source>
</evidence>
<keyword evidence="24" id="KW-1185">Reference proteome</keyword>
<dbReference type="InterPro" id="IPR036263">
    <property type="entry name" value="Chorismate_II_sf"/>
</dbReference>
<feature type="domain" description="Prephenate dehydratase" evidence="21">
    <location>
        <begin position="105"/>
        <end position="283"/>
    </location>
</feature>
<dbReference type="AlphaFoldDB" id="A0A244CUX5"/>
<feature type="binding site" evidence="19">
    <location>
        <position position="38"/>
    </location>
    <ligand>
        <name>substrate</name>
    </ligand>
</feature>
<keyword evidence="9" id="KW-0963">Cytoplasm</keyword>
<feature type="binding site" evidence="19">
    <location>
        <position position="47"/>
    </location>
    <ligand>
        <name>substrate</name>
    </ligand>
</feature>
<comment type="subcellular location">
    <subcellularLocation>
        <location evidence="3">Cytoplasm</location>
    </subcellularLocation>
</comment>
<organism evidence="23 24">
    <name type="scientific">Pseudoalteromonas ulvae</name>
    <dbReference type="NCBI Taxonomy" id="107327"/>
    <lineage>
        <taxon>Bacteria</taxon>
        <taxon>Pseudomonadati</taxon>
        <taxon>Pseudomonadota</taxon>
        <taxon>Gammaproteobacteria</taxon>
        <taxon>Alteromonadales</taxon>
        <taxon>Pseudoalteromonadaceae</taxon>
        <taxon>Pseudoalteromonas</taxon>
    </lineage>
</organism>
<feature type="binding site" evidence="19">
    <location>
        <position position="51"/>
    </location>
    <ligand>
        <name>substrate</name>
    </ligand>
</feature>
<dbReference type="NCBIfam" id="TIGR01797">
    <property type="entry name" value="CM_P_1"/>
    <property type="match status" value="1"/>
</dbReference>
<dbReference type="UniPathway" id="UPA00121">
    <property type="reaction ID" value="UER00345"/>
</dbReference>
<dbReference type="InterPro" id="IPR001086">
    <property type="entry name" value="Preph_deHydtase"/>
</dbReference>
<dbReference type="GO" id="GO:0005737">
    <property type="term" value="C:cytoplasm"/>
    <property type="evidence" value="ECO:0007669"/>
    <property type="project" value="UniProtKB-SubCell"/>
</dbReference>
<keyword evidence="14" id="KW-0456">Lyase</keyword>
<protein>
    <recommendedName>
        <fullName evidence="8">Bifunctional chorismate mutase/prephenate dehydratase</fullName>
        <ecNumber evidence="7">4.2.1.51</ecNumber>
        <ecNumber evidence="6">5.4.99.5</ecNumber>
    </recommendedName>
    <alternativeName>
        <fullName evidence="17">Chorismate mutase-prephenate dehydratase</fullName>
    </alternativeName>
    <alternativeName>
        <fullName evidence="16">p-protein</fullName>
    </alternativeName>
</protein>
<dbReference type="PROSITE" id="PS51671">
    <property type="entry name" value="ACT"/>
    <property type="match status" value="1"/>
</dbReference>
<dbReference type="SMART" id="SM00830">
    <property type="entry name" value="CM_2"/>
    <property type="match status" value="1"/>
</dbReference>
<evidence type="ECO:0000256" key="8">
    <source>
        <dbReference type="ARBA" id="ARBA00014401"/>
    </source>
</evidence>
<comment type="caution">
    <text evidence="23">The sequence shown here is derived from an EMBL/GenBank/DDBJ whole genome shotgun (WGS) entry which is preliminary data.</text>
</comment>
<name>A0A244CUX5_PSEDV</name>
<dbReference type="UniPathway" id="UPA00120">
    <property type="reaction ID" value="UER00203"/>
</dbReference>
<dbReference type="EC" id="4.2.1.51" evidence="7"/>
<feature type="binding site" evidence="19">
    <location>
        <position position="10"/>
    </location>
    <ligand>
        <name>substrate</name>
    </ligand>
</feature>
<dbReference type="RefSeq" id="WP_086742824.1">
    <property type="nucleotide sequence ID" value="NZ_MWPV01000001.1"/>
</dbReference>
<evidence type="ECO:0000256" key="10">
    <source>
        <dbReference type="ARBA" id="ARBA00022605"/>
    </source>
</evidence>
<comment type="pathway">
    <text evidence="4">Amino-acid biosynthesis; L-phenylalanine biosynthesis; phenylpyruvate from prephenate: step 1/1.</text>
</comment>
<evidence type="ECO:0000313" key="23">
    <source>
        <dbReference type="EMBL" id="OUL59433.1"/>
    </source>
</evidence>
<evidence type="ECO:0000256" key="15">
    <source>
        <dbReference type="ARBA" id="ARBA00023268"/>
    </source>
</evidence>
<keyword evidence="15" id="KW-0511">Multifunctional enzyme</keyword>
<dbReference type="GO" id="GO:0009094">
    <property type="term" value="P:L-phenylalanine biosynthetic process"/>
    <property type="evidence" value="ECO:0007669"/>
    <property type="project" value="UniProtKB-UniPathway"/>
</dbReference>
<keyword evidence="11" id="KW-0057">Aromatic amino acid biosynthesis</keyword>
<dbReference type="PROSITE" id="PS51171">
    <property type="entry name" value="PREPHENATE_DEHYDR_3"/>
    <property type="match status" value="1"/>
</dbReference>
<dbReference type="CDD" id="cd13631">
    <property type="entry name" value="PBP2_Ct-PDT_like"/>
    <property type="match status" value="1"/>
</dbReference>
<evidence type="ECO:0000256" key="11">
    <source>
        <dbReference type="ARBA" id="ARBA00023141"/>
    </source>
</evidence>
<evidence type="ECO:0000259" key="22">
    <source>
        <dbReference type="PROSITE" id="PS51671"/>
    </source>
</evidence>
<feature type="binding site" evidence="19">
    <location>
        <position position="83"/>
    </location>
    <ligand>
        <name>substrate</name>
    </ligand>
</feature>
<proteinExistence type="predicted"/>
<dbReference type="Gene3D" id="1.20.59.10">
    <property type="entry name" value="Chorismate mutase"/>
    <property type="match status" value="1"/>
</dbReference>
<keyword evidence="10" id="KW-0028">Amino-acid biosynthesis</keyword>
<evidence type="ECO:0000256" key="1">
    <source>
        <dbReference type="ARBA" id="ARBA00000824"/>
    </source>
</evidence>
<dbReference type="PANTHER" id="PTHR21022">
    <property type="entry name" value="PREPHENATE DEHYDRATASE P PROTEIN"/>
    <property type="match status" value="1"/>
</dbReference>